<dbReference type="Pfam" id="PF03360">
    <property type="entry name" value="Glyco_transf_43"/>
    <property type="match status" value="1"/>
</dbReference>
<sequence>MTHDLVTLLISFGFMALENSAWMAIVPLFSYSRVEDGGLGLTLDQISLTLSSNGVIALVVQSILFPILHRRLGVVHLHRISRFSSPIAFRFFGHGPINPIDDDSIFLPELLVIIWDIQRIGVWPMGNLGPNGWEGPVHDPSDHTLFRWEAGAVQDRKFPVDNGAFAFASELLGTRYWPTDISGGENEFIGLIVDKKEDIEPLCYNCIDEN</sequence>
<keyword evidence="10" id="KW-0464">Manganese</keyword>
<feature type="transmembrane region" description="Helical" evidence="12">
    <location>
        <begin position="47"/>
        <end position="68"/>
    </location>
</feature>
<gene>
    <name evidence="13" type="primary">B3GAT2_3</name>
    <name evidence="13" type="ORF">PGT21_006738</name>
</gene>
<evidence type="ECO:0000256" key="11">
    <source>
        <dbReference type="PIRSR" id="PIRSR605027-4"/>
    </source>
</evidence>
<comment type="similarity">
    <text evidence="2">Belongs to the glycosyltransferase 43 family.</text>
</comment>
<evidence type="ECO:0000256" key="2">
    <source>
        <dbReference type="ARBA" id="ARBA00007706"/>
    </source>
</evidence>
<comment type="caution">
    <text evidence="13">The sequence shown here is derived from an EMBL/GenBank/DDBJ whole genome shotgun (WGS) entry which is preliminary data.</text>
</comment>
<keyword evidence="6 12" id="KW-1133">Transmembrane helix</keyword>
<protein>
    <submittedName>
        <fullName evidence="13">Beta-1,3-glucuronyltransferase 2 (Glucuronosyltransferase S)</fullName>
    </submittedName>
</protein>
<evidence type="ECO:0000313" key="13">
    <source>
        <dbReference type="EMBL" id="KAA1076421.1"/>
    </source>
</evidence>
<evidence type="ECO:0000256" key="7">
    <source>
        <dbReference type="ARBA" id="ARBA00023136"/>
    </source>
</evidence>
<evidence type="ECO:0000256" key="6">
    <source>
        <dbReference type="ARBA" id="ARBA00022989"/>
    </source>
</evidence>
<dbReference type="PANTHER" id="PTHR10896">
    <property type="entry name" value="GALACTOSYLGALACTOSYLXYLOSYLPROTEIN 3-BETA-GLUCURONOSYLTRANSFERASE BETA-1,3-GLUCURONYLTRANSFERASE"/>
    <property type="match status" value="1"/>
</dbReference>
<dbReference type="GO" id="GO:0005975">
    <property type="term" value="P:carbohydrate metabolic process"/>
    <property type="evidence" value="ECO:0007669"/>
    <property type="project" value="TreeGrafter"/>
</dbReference>
<dbReference type="InterPro" id="IPR029044">
    <property type="entry name" value="Nucleotide-diphossugar_trans"/>
</dbReference>
<dbReference type="Gene3D" id="3.90.550.10">
    <property type="entry name" value="Spore Coat Polysaccharide Biosynthesis Protein SpsA, Chain A"/>
    <property type="match status" value="1"/>
</dbReference>
<proteinExistence type="inferred from homology"/>
<evidence type="ECO:0000256" key="8">
    <source>
        <dbReference type="ARBA" id="ARBA00023180"/>
    </source>
</evidence>
<dbReference type="GO" id="GO:0050650">
    <property type="term" value="P:chondroitin sulfate proteoglycan biosynthetic process"/>
    <property type="evidence" value="ECO:0007669"/>
    <property type="project" value="TreeGrafter"/>
</dbReference>
<evidence type="ECO:0000256" key="10">
    <source>
        <dbReference type="PIRSR" id="PIRSR605027-3"/>
    </source>
</evidence>
<keyword evidence="10" id="KW-0479">Metal-binding</keyword>
<evidence type="ECO:0000256" key="12">
    <source>
        <dbReference type="SAM" id="Phobius"/>
    </source>
</evidence>
<keyword evidence="3 13" id="KW-0808">Transferase</keyword>
<dbReference type="AlphaFoldDB" id="A0A5B0MID2"/>
<evidence type="ECO:0000256" key="4">
    <source>
        <dbReference type="ARBA" id="ARBA00022692"/>
    </source>
</evidence>
<dbReference type="EMBL" id="VSWC01000145">
    <property type="protein sequence ID" value="KAA1076421.1"/>
    <property type="molecule type" value="Genomic_DNA"/>
</dbReference>
<dbReference type="InterPro" id="IPR005027">
    <property type="entry name" value="Glyco_trans_43"/>
</dbReference>
<dbReference type="OrthoDB" id="419616at2759"/>
<feature type="active site" description="Proton donor/acceptor" evidence="9">
    <location>
        <position position="185"/>
    </location>
</feature>
<evidence type="ECO:0000256" key="9">
    <source>
        <dbReference type="PIRSR" id="PIRSR605027-1"/>
    </source>
</evidence>
<evidence type="ECO:0000313" key="14">
    <source>
        <dbReference type="Proteomes" id="UP000324748"/>
    </source>
</evidence>
<evidence type="ECO:0000256" key="3">
    <source>
        <dbReference type="ARBA" id="ARBA00022679"/>
    </source>
</evidence>
<dbReference type="GO" id="GO:0046872">
    <property type="term" value="F:metal ion binding"/>
    <property type="evidence" value="ECO:0007669"/>
    <property type="project" value="UniProtKB-KW"/>
</dbReference>
<dbReference type="GO" id="GO:0015018">
    <property type="term" value="F:galactosylgalactosylxylosylprotein 3-beta-glucuronosyltransferase activity"/>
    <property type="evidence" value="ECO:0007669"/>
    <property type="project" value="InterPro"/>
</dbReference>
<feature type="binding site" evidence="10">
    <location>
        <position position="103"/>
    </location>
    <ligand>
        <name>Mn(2+)</name>
        <dbReference type="ChEBI" id="CHEBI:29035"/>
    </ligand>
</feature>
<organism evidence="13 14">
    <name type="scientific">Puccinia graminis f. sp. tritici</name>
    <dbReference type="NCBI Taxonomy" id="56615"/>
    <lineage>
        <taxon>Eukaryota</taxon>
        <taxon>Fungi</taxon>
        <taxon>Dikarya</taxon>
        <taxon>Basidiomycota</taxon>
        <taxon>Pucciniomycotina</taxon>
        <taxon>Pucciniomycetes</taxon>
        <taxon>Pucciniales</taxon>
        <taxon>Pucciniaceae</taxon>
        <taxon>Puccinia</taxon>
    </lineage>
</organism>
<dbReference type="GO" id="GO:0000139">
    <property type="term" value="C:Golgi membrane"/>
    <property type="evidence" value="ECO:0007669"/>
    <property type="project" value="TreeGrafter"/>
</dbReference>
<comment type="subcellular location">
    <subcellularLocation>
        <location evidence="1">Membrane</location>
        <topology evidence="1">Single-pass type II membrane protein</topology>
    </subcellularLocation>
</comment>
<keyword evidence="14" id="KW-1185">Reference proteome</keyword>
<accession>A0A5B0MID2</accession>
<dbReference type="Proteomes" id="UP000324748">
    <property type="component" value="Unassembled WGS sequence"/>
</dbReference>
<keyword evidence="7 12" id="KW-0472">Membrane</keyword>
<dbReference type="PANTHER" id="PTHR10896:SF65">
    <property type="entry name" value="GALACTOSYLGALACTOSYLXYLOSYLPROTEIN 3-BETA-GLUCURONOSYLTRANSFERASE 3"/>
    <property type="match status" value="1"/>
</dbReference>
<comment type="cofactor">
    <cofactor evidence="10">
        <name>Mn(2+)</name>
        <dbReference type="ChEBI" id="CHEBI:29035"/>
    </cofactor>
</comment>
<evidence type="ECO:0000256" key="1">
    <source>
        <dbReference type="ARBA" id="ARBA00004606"/>
    </source>
</evidence>
<keyword evidence="5" id="KW-0735">Signal-anchor</keyword>
<keyword evidence="4 12" id="KW-0812">Transmembrane</keyword>
<keyword evidence="8" id="KW-0325">Glycoprotein</keyword>
<dbReference type="SUPFAM" id="SSF53448">
    <property type="entry name" value="Nucleotide-diphospho-sugar transferases"/>
    <property type="match status" value="1"/>
</dbReference>
<name>A0A5B0MID2_PUCGR</name>
<feature type="site" description="Interaction with galactose moiety of substrate glycoprotein" evidence="11">
    <location>
        <position position="134"/>
    </location>
</feature>
<evidence type="ECO:0000256" key="5">
    <source>
        <dbReference type="ARBA" id="ARBA00022968"/>
    </source>
</evidence>
<reference evidence="13 14" key="1">
    <citation type="submission" date="2019-05" db="EMBL/GenBank/DDBJ databases">
        <title>Emergence of the Ug99 lineage of the wheat stem rust pathogen through somatic hybridization.</title>
        <authorList>
            <person name="Li F."/>
            <person name="Upadhyaya N.M."/>
            <person name="Sperschneider J."/>
            <person name="Matny O."/>
            <person name="Nguyen-Phuc H."/>
            <person name="Mago R."/>
            <person name="Raley C."/>
            <person name="Miller M.E."/>
            <person name="Silverstein K.A.T."/>
            <person name="Henningsen E."/>
            <person name="Hirsch C.D."/>
            <person name="Visser B."/>
            <person name="Pretorius Z.A."/>
            <person name="Steffenson B.J."/>
            <person name="Schwessinger B."/>
            <person name="Dodds P.N."/>
            <person name="Figueroa M."/>
        </authorList>
    </citation>
    <scope>NUCLEOTIDE SEQUENCE [LARGE SCALE GENOMIC DNA]</scope>
    <source>
        <strain evidence="13">21-0</strain>
    </source>
</reference>